<feature type="compositionally biased region" description="Basic and acidic residues" evidence="1">
    <location>
        <begin position="9"/>
        <end position="37"/>
    </location>
</feature>
<comment type="caution">
    <text evidence="2">The sequence shown here is derived from an EMBL/GenBank/DDBJ whole genome shotgun (WGS) entry which is preliminary data.</text>
</comment>
<name>A0A4Y9ZGA2_9AGAM</name>
<gene>
    <name evidence="2" type="ORF">EWM64_g10246</name>
</gene>
<dbReference type="EMBL" id="SFCI01002568">
    <property type="protein sequence ID" value="TFY73765.1"/>
    <property type="molecule type" value="Genomic_DNA"/>
</dbReference>
<sequence length="96" mass="10653">MDISHIRVPRHENDSRAGVDEGEERSHSPALRREGDPMRNVGPDPDVDVKCTADGASGDGFFPLGDDYDSDERARRTYWVVLVGPIPGIYSNKRCP</sequence>
<dbReference type="Proteomes" id="UP000298061">
    <property type="component" value="Unassembled WGS sequence"/>
</dbReference>
<evidence type="ECO:0000313" key="2">
    <source>
        <dbReference type="EMBL" id="TFY73765.1"/>
    </source>
</evidence>
<feature type="region of interest" description="Disordered" evidence="1">
    <location>
        <begin position="1"/>
        <end position="46"/>
    </location>
</feature>
<organism evidence="2 3">
    <name type="scientific">Hericium alpestre</name>
    <dbReference type="NCBI Taxonomy" id="135208"/>
    <lineage>
        <taxon>Eukaryota</taxon>
        <taxon>Fungi</taxon>
        <taxon>Dikarya</taxon>
        <taxon>Basidiomycota</taxon>
        <taxon>Agaricomycotina</taxon>
        <taxon>Agaricomycetes</taxon>
        <taxon>Russulales</taxon>
        <taxon>Hericiaceae</taxon>
        <taxon>Hericium</taxon>
    </lineage>
</organism>
<protein>
    <submittedName>
        <fullName evidence="2">Uncharacterized protein</fullName>
    </submittedName>
</protein>
<evidence type="ECO:0000256" key="1">
    <source>
        <dbReference type="SAM" id="MobiDB-lite"/>
    </source>
</evidence>
<accession>A0A4Y9ZGA2</accession>
<dbReference type="AlphaFoldDB" id="A0A4Y9ZGA2"/>
<evidence type="ECO:0000313" key="3">
    <source>
        <dbReference type="Proteomes" id="UP000298061"/>
    </source>
</evidence>
<proteinExistence type="predicted"/>
<reference evidence="2 3" key="1">
    <citation type="submission" date="2019-02" db="EMBL/GenBank/DDBJ databases">
        <title>Genome sequencing of the rare red list fungi Hericium alpestre (H. flagellum).</title>
        <authorList>
            <person name="Buettner E."/>
            <person name="Kellner H."/>
        </authorList>
    </citation>
    <scope>NUCLEOTIDE SEQUENCE [LARGE SCALE GENOMIC DNA]</scope>
    <source>
        <strain evidence="2 3">DSM 108284</strain>
    </source>
</reference>
<keyword evidence="3" id="KW-1185">Reference proteome</keyword>